<keyword evidence="3" id="KW-0808">Transferase</keyword>
<organism evidence="3">
    <name type="scientific">Desulfobacca acetoxidans</name>
    <dbReference type="NCBI Taxonomy" id="60893"/>
    <lineage>
        <taxon>Bacteria</taxon>
        <taxon>Pseudomonadati</taxon>
        <taxon>Thermodesulfobacteriota</taxon>
        <taxon>Desulfobaccia</taxon>
        <taxon>Desulfobaccales</taxon>
        <taxon>Desulfobaccaceae</taxon>
        <taxon>Desulfobacca</taxon>
    </lineage>
</organism>
<dbReference type="GO" id="GO:0032259">
    <property type="term" value="P:methylation"/>
    <property type="evidence" value="ECO:0007669"/>
    <property type="project" value="UniProtKB-KW"/>
</dbReference>
<evidence type="ECO:0000313" key="3">
    <source>
        <dbReference type="EMBL" id="HGZ11590.1"/>
    </source>
</evidence>
<proteinExistence type="predicted"/>
<dbReference type="PANTHER" id="PTHR43591:SF24">
    <property type="entry name" value="2-METHOXY-6-POLYPRENYL-1,4-BENZOQUINOL METHYLASE, MITOCHONDRIAL"/>
    <property type="match status" value="1"/>
</dbReference>
<reference evidence="3" key="1">
    <citation type="journal article" date="2020" name="mSystems">
        <title>Genome- and Community-Level Interaction Insights into Carbon Utilization and Element Cycling Functions of Hydrothermarchaeota in Hydrothermal Sediment.</title>
        <authorList>
            <person name="Zhou Z."/>
            <person name="Liu Y."/>
            <person name="Xu W."/>
            <person name="Pan J."/>
            <person name="Luo Z.H."/>
            <person name="Li M."/>
        </authorList>
    </citation>
    <scope>NUCLEOTIDE SEQUENCE [LARGE SCALE GENOMIC DNA]</scope>
    <source>
        <strain evidence="3">SpSt-853</strain>
    </source>
</reference>
<dbReference type="Pfam" id="PF08241">
    <property type="entry name" value="Methyltransf_11"/>
    <property type="match status" value="1"/>
</dbReference>
<sequence>MASLGNSALEKVYGWLCGRGLRANPLHFQYVPFRYARRDIKRDGPRLRGRVLDVGCGDQPYRSFLTGATCYVGLDYPPRANPVPFKAKPEVYGDAQHLPFADQSFDAVVCTQVLEHLARPDKVVGELARVLRPGGLALVSVPFFYNLHLEPHDYFRFSPYGIRYLLEDHGLAVLEIRGQGGIGTLLVQMLHNWLFSTMARGFRQHFLGKILVLLAVPLFLPLSLMNNLMALALDRVNGPVLRFASNLWVLAKKPASQGKRKEAPGHK</sequence>
<dbReference type="SUPFAM" id="SSF53335">
    <property type="entry name" value="S-adenosyl-L-methionine-dependent methyltransferases"/>
    <property type="match status" value="1"/>
</dbReference>
<protein>
    <submittedName>
        <fullName evidence="3">SAM-dependent methyltransferase</fullName>
    </submittedName>
</protein>
<keyword evidence="1" id="KW-0472">Membrane</keyword>
<comment type="caution">
    <text evidence="3">The sequence shown here is derived from an EMBL/GenBank/DDBJ whole genome shotgun (WGS) entry which is preliminary data.</text>
</comment>
<name>A0A7C5ALD2_9BACT</name>
<evidence type="ECO:0000256" key="1">
    <source>
        <dbReference type="SAM" id="Phobius"/>
    </source>
</evidence>
<dbReference type="EMBL" id="DTKJ01000040">
    <property type="protein sequence ID" value="HGZ11590.1"/>
    <property type="molecule type" value="Genomic_DNA"/>
</dbReference>
<dbReference type="AlphaFoldDB" id="A0A7C5ALD2"/>
<dbReference type="CDD" id="cd02440">
    <property type="entry name" value="AdoMet_MTases"/>
    <property type="match status" value="1"/>
</dbReference>
<evidence type="ECO:0000259" key="2">
    <source>
        <dbReference type="Pfam" id="PF08241"/>
    </source>
</evidence>
<feature type="domain" description="Methyltransferase type 11" evidence="2">
    <location>
        <begin position="52"/>
        <end position="138"/>
    </location>
</feature>
<keyword evidence="1" id="KW-1133">Transmembrane helix</keyword>
<dbReference type="GO" id="GO:0008757">
    <property type="term" value="F:S-adenosylmethionine-dependent methyltransferase activity"/>
    <property type="evidence" value="ECO:0007669"/>
    <property type="project" value="InterPro"/>
</dbReference>
<feature type="transmembrane region" description="Helical" evidence="1">
    <location>
        <begin position="210"/>
        <end position="233"/>
    </location>
</feature>
<dbReference type="InterPro" id="IPR013216">
    <property type="entry name" value="Methyltransf_11"/>
</dbReference>
<accession>A0A7C5ALD2</accession>
<dbReference type="InterPro" id="IPR029063">
    <property type="entry name" value="SAM-dependent_MTases_sf"/>
</dbReference>
<dbReference type="Gene3D" id="3.40.50.150">
    <property type="entry name" value="Vaccinia Virus protein VP39"/>
    <property type="match status" value="1"/>
</dbReference>
<keyword evidence="1" id="KW-0812">Transmembrane</keyword>
<gene>
    <name evidence="3" type="ORF">ENW48_05185</name>
</gene>
<dbReference type="PANTHER" id="PTHR43591">
    <property type="entry name" value="METHYLTRANSFERASE"/>
    <property type="match status" value="1"/>
</dbReference>
<keyword evidence="3" id="KW-0489">Methyltransferase</keyword>